<gene>
    <name evidence="3" type="ORF">FNU76_14840</name>
</gene>
<dbReference type="AlphaFoldDB" id="A0A516SH91"/>
<evidence type="ECO:0000313" key="4">
    <source>
        <dbReference type="Proteomes" id="UP000317550"/>
    </source>
</evidence>
<organism evidence="3 4">
    <name type="scientific">Chitinimonas arctica</name>
    <dbReference type="NCBI Taxonomy" id="2594795"/>
    <lineage>
        <taxon>Bacteria</taxon>
        <taxon>Pseudomonadati</taxon>
        <taxon>Pseudomonadota</taxon>
        <taxon>Betaproteobacteria</taxon>
        <taxon>Neisseriales</taxon>
        <taxon>Chitinibacteraceae</taxon>
        <taxon>Chitinimonas</taxon>
    </lineage>
</organism>
<feature type="coiled-coil region" evidence="1">
    <location>
        <begin position="160"/>
        <end position="208"/>
    </location>
</feature>
<dbReference type="EMBL" id="CP041730">
    <property type="protein sequence ID" value="QDQ27531.1"/>
    <property type="molecule type" value="Genomic_DNA"/>
</dbReference>
<sequence>MNSPTTLRPNAPVQNQSAPIDNSTNSPAQGLWTTPSNSSVVFSVELITSNSVTITPFNFSDNPQSAKSAQPYAITKADSTPANAPEAIQGAGTDTPIKAAGEKQIYTVPNSPFGWSYRNFLRSEEHAALTEKIENNLKSIEARKNNIAAIDRECELLKVMPNEKAEIRRLENEREADEMTITHLKAINKQLQATLERAEKKKIISNIKIIPKEGFSNRDADTIESVLHQISPSHTKTNERTLHSLTRTPMSRDVTFENGNKYTIAYKPGEGELSGIDEIIQKENALLDAPIRLAKITSQKRRDATAPRMLQSSPTPANFPTPLDDLLYLINDGSKRLAYGNSPYDRGTFIVTPKPKEAGGKISAAQQAEAALLQESFNAIGKDDAHKEMRVAKHISSA</sequence>
<evidence type="ECO:0000256" key="1">
    <source>
        <dbReference type="SAM" id="Coils"/>
    </source>
</evidence>
<keyword evidence="4" id="KW-1185">Reference proteome</keyword>
<dbReference type="RefSeq" id="WP_144278924.1">
    <property type="nucleotide sequence ID" value="NZ_CP041730.1"/>
</dbReference>
<proteinExistence type="predicted"/>
<dbReference type="KEGG" id="cari:FNU76_14840"/>
<name>A0A516SH91_9NEIS</name>
<evidence type="ECO:0000256" key="2">
    <source>
        <dbReference type="SAM" id="MobiDB-lite"/>
    </source>
</evidence>
<accession>A0A516SH91</accession>
<feature type="region of interest" description="Disordered" evidence="2">
    <location>
        <begin position="298"/>
        <end position="317"/>
    </location>
</feature>
<feature type="region of interest" description="Disordered" evidence="2">
    <location>
        <begin position="1"/>
        <end position="32"/>
    </location>
</feature>
<reference evidence="4" key="1">
    <citation type="submission" date="2019-07" db="EMBL/GenBank/DDBJ databases">
        <title>Chitinimonas sp. nov., isolated from Ny-Alesund, arctica soil.</title>
        <authorList>
            <person name="Xu Q."/>
            <person name="Peng F."/>
        </authorList>
    </citation>
    <scope>NUCLEOTIDE SEQUENCE [LARGE SCALE GENOMIC DNA]</scope>
    <source>
        <strain evidence="4">R3-44</strain>
    </source>
</reference>
<keyword evidence="1" id="KW-0175">Coiled coil</keyword>
<evidence type="ECO:0000313" key="3">
    <source>
        <dbReference type="EMBL" id="QDQ27531.1"/>
    </source>
</evidence>
<dbReference type="Proteomes" id="UP000317550">
    <property type="component" value="Chromosome"/>
</dbReference>
<protein>
    <submittedName>
        <fullName evidence="3">Uncharacterized protein</fullName>
    </submittedName>
</protein>